<accession>A0A9P1C6N1</accession>
<dbReference type="EMBL" id="CAMXCT010001042">
    <property type="protein sequence ID" value="CAI3986070.1"/>
    <property type="molecule type" value="Genomic_DNA"/>
</dbReference>
<dbReference type="GO" id="GO:0008168">
    <property type="term" value="F:methyltransferase activity"/>
    <property type="evidence" value="ECO:0007669"/>
    <property type="project" value="UniProtKB-KW"/>
</dbReference>
<dbReference type="SUPFAM" id="SSF53335">
    <property type="entry name" value="S-adenosyl-L-methionine-dependent methyltransferases"/>
    <property type="match status" value="1"/>
</dbReference>
<proteinExistence type="predicted"/>
<name>A0A9P1C6N1_9DINO</name>
<evidence type="ECO:0000313" key="5">
    <source>
        <dbReference type="Proteomes" id="UP001152797"/>
    </source>
</evidence>
<dbReference type="PANTHER" id="PTHR34203">
    <property type="entry name" value="METHYLTRANSFERASE, FKBM FAMILY PROTEIN"/>
    <property type="match status" value="1"/>
</dbReference>
<keyword evidence="4" id="KW-0808">Transferase</keyword>
<dbReference type="NCBIfam" id="TIGR01444">
    <property type="entry name" value="fkbM_fam"/>
    <property type="match status" value="1"/>
</dbReference>
<dbReference type="Gene3D" id="3.40.50.150">
    <property type="entry name" value="Vaccinia Virus protein VP39"/>
    <property type="match status" value="1"/>
</dbReference>
<dbReference type="EMBL" id="CAMXCT020001042">
    <property type="protein sequence ID" value="CAL1139445.1"/>
    <property type="molecule type" value="Genomic_DNA"/>
</dbReference>
<dbReference type="AlphaFoldDB" id="A0A9P1C6N1"/>
<reference evidence="4 5" key="2">
    <citation type="submission" date="2024-05" db="EMBL/GenBank/DDBJ databases">
        <authorList>
            <person name="Chen Y."/>
            <person name="Shah S."/>
            <person name="Dougan E. K."/>
            <person name="Thang M."/>
            <person name="Chan C."/>
        </authorList>
    </citation>
    <scope>NUCLEOTIDE SEQUENCE [LARGE SCALE GENOMIC DNA]</scope>
</reference>
<dbReference type="Proteomes" id="UP001152797">
    <property type="component" value="Unassembled WGS sequence"/>
</dbReference>
<dbReference type="InterPro" id="IPR006342">
    <property type="entry name" value="FkbM_mtfrase"/>
</dbReference>
<keyword evidence="5" id="KW-1185">Reference proteome</keyword>
<organism evidence="3">
    <name type="scientific">Cladocopium goreaui</name>
    <dbReference type="NCBI Taxonomy" id="2562237"/>
    <lineage>
        <taxon>Eukaryota</taxon>
        <taxon>Sar</taxon>
        <taxon>Alveolata</taxon>
        <taxon>Dinophyceae</taxon>
        <taxon>Suessiales</taxon>
        <taxon>Symbiodiniaceae</taxon>
        <taxon>Cladocopium</taxon>
    </lineage>
</organism>
<keyword evidence="4" id="KW-0489">Methyltransferase</keyword>
<dbReference type="EMBL" id="CAMXCT030001042">
    <property type="protein sequence ID" value="CAL4773382.1"/>
    <property type="molecule type" value="Genomic_DNA"/>
</dbReference>
<dbReference type="PANTHER" id="PTHR34203:SF15">
    <property type="entry name" value="SLL1173 PROTEIN"/>
    <property type="match status" value="1"/>
</dbReference>
<protein>
    <submittedName>
        <fullName evidence="4">Methyltransferase FkbM domain-containing protein</fullName>
    </submittedName>
</protein>
<dbReference type="OrthoDB" id="46564at2759"/>
<gene>
    <name evidence="3" type="ORF">C1SCF055_LOCUS13450</name>
</gene>
<dbReference type="InterPro" id="IPR052514">
    <property type="entry name" value="SAM-dependent_MTase"/>
</dbReference>
<feature type="region of interest" description="Disordered" evidence="1">
    <location>
        <begin position="432"/>
        <end position="472"/>
    </location>
</feature>
<evidence type="ECO:0000259" key="2">
    <source>
        <dbReference type="Pfam" id="PF05050"/>
    </source>
</evidence>
<reference evidence="3" key="1">
    <citation type="submission" date="2022-10" db="EMBL/GenBank/DDBJ databases">
        <authorList>
            <person name="Chen Y."/>
            <person name="Dougan E. K."/>
            <person name="Chan C."/>
            <person name="Rhodes N."/>
            <person name="Thang M."/>
        </authorList>
    </citation>
    <scope>NUCLEOTIDE SEQUENCE</scope>
</reference>
<sequence length="472" mass="53974">MERTVVKLTVKISGLGMHWDGLYIEDHPTAVKYTNKFGEESVQMFKSFRGGSESTERFLRHWGAGLYGIYSRGELVARQTNPPDRWLKFLQNGAAFTRKATMEWGTTIVKRKEAAPKSKGRVMHFASDTDNILQAYELHKKDMQAQREPCPVLDTKLSSDLAVFKEVVLNKVYQGFKGQNGLSNFISTEEDILLDIGGNVGMATWFYSTFVGIREGDVYEPSRGCHNTLQDNLELLRKTSKGNFILHKEAVGKEDKTVVFLDRTDCAQGGSSRSAVKEVAPESRAKQALEYKVPQVSFQNALEKHTVVKMDCEGSEIPILLTEWDWKEVRLLVVEISVRKLRMDHPKGDGWKVLAKIFENLKQAGFQYARVEKRFFTPGYWDPESGNRNYMSDGIIWFLRPKAPVEFKDSERELYSHWLNYKRIMETGGEVDNGAKPLVVAPPEKKSRNVEEQTLMEHVRSFSPAKKKKKQR</sequence>
<dbReference type="InterPro" id="IPR029063">
    <property type="entry name" value="SAM-dependent_MTases_sf"/>
</dbReference>
<evidence type="ECO:0000256" key="1">
    <source>
        <dbReference type="SAM" id="MobiDB-lite"/>
    </source>
</evidence>
<feature type="domain" description="Methyltransferase FkbM" evidence="2">
    <location>
        <begin position="195"/>
        <end position="368"/>
    </location>
</feature>
<feature type="compositionally biased region" description="Basic and acidic residues" evidence="1">
    <location>
        <begin position="443"/>
        <end position="460"/>
    </location>
</feature>
<evidence type="ECO:0000313" key="4">
    <source>
        <dbReference type="EMBL" id="CAL4773382.1"/>
    </source>
</evidence>
<evidence type="ECO:0000313" key="3">
    <source>
        <dbReference type="EMBL" id="CAI3986070.1"/>
    </source>
</evidence>
<dbReference type="GO" id="GO:0032259">
    <property type="term" value="P:methylation"/>
    <property type="evidence" value="ECO:0007669"/>
    <property type="project" value="UniProtKB-KW"/>
</dbReference>
<comment type="caution">
    <text evidence="3">The sequence shown here is derived from an EMBL/GenBank/DDBJ whole genome shotgun (WGS) entry which is preliminary data.</text>
</comment>
<dbReference type="Pfam" id="PF05050">
    <property type="entry name" value="Methyltransf_21"/>
    <property type="match status" value="1"/>
</dbReference>